<keyword evidence="1" id="KW-0812">Transmembrane</keyword>
<evidence type="ECO:0000313" key="2">
    <source>
        <dbReference type="EMBL" id="PSN71103.1"/>
    </source>
</evidence>
<dbReference type="EMBL" id="KZ678131">
    <property type="protein sequence ID" value="PSN71103.1"/>
    <property type="molecule type" value="Genomic_DNA"/>
</dbReference>
<evidence type="ECO:0000256" key="1">
    <source>
        <dbReference type="SAM" id="Phobius"/>
    </source>
</evidence>
<evidence type="ECO:0000313" key="3">
    <source>
        <dbReference type="Proteomes" id="UP000240883"/>
    </source>
</evidence>
<dbReference type="AlphaFoldDB" id="A0A2T2P0D2"/>
<feature type="transmembrane region" description="Helical" evidence="1">
    <location>
        <begin position="32"/>
        <end position="54"/>
    </location>
</feature>
<keyword evidence="3" id="KW-1185">Reference proteome</keyword>
<accession>A0A2T2P0D2</accession>
<feature type="transmembrane region" description="Helical" evidence="1">
    <location>
        <begin position="7"/>
        <end position="26"/>
    </location>
</feature>
<sequence>MGIDQIAFHVGKFWALLLLLLFFYSFPSFCMASIIACWNFTLSLIVVSMSSSLLSSKSPFLVSRALDTR</sequence>
<protein>
    <submittedName>
        <fullName evidence="2">Uncharacterized protein</fullName>
    </submittedName>
</protein>
<keyword evidence="1" id="KW-0472">Membrane</keyword>
<dbReference type="Proteomes" id="UP000240883">
    <property type="component" value="Unassembled WGS sequence"/>
</dbReference>
<organism evidence="2 3">
    <name type="scientific">Corynespora cassiicola Philippines</name>
    <dbReference type="NCBI Taxonomy" id="1448308"/>
    <lineage>
        <taxon>Eukaryota</taxon>
        <taxon>Fungi</taxon>
        <taxon>Dikarya</taxon>
        <taxon>Ascomycota</taxon>
        <taxon>Pezizomycotina</taxon>
        <taxon>Dothideomycetes</taxon>
        <taxon>Pleosporomycetidae</taxon>
        <taxon>Pleosporales</taxon>
        <taxon>Corynesporascaceae</taxon>
        <taxon>Corynespora</taxon>
    </lineage>
</organism>
<name>A0A2T2P0D2_CORCC</name>
<keyword evidence="1" id="KW-1133">Transmembrane helix</keyword>
<reference evidence="2 3" key="1">
    <citation type="journal article" date="2018" name="Front. Microbiol.">
        <title>Genome-Wide Analysis of Corynespora cassiicola Leaf Fall Disease Putative Effectors.</title>
        <authorList>
            <person name="Lopez D."/>
            <person name="Ribeiro S."/>
            <person name="Label P."/>
            <person name="Fumanal B."/>
            <person name="Venisse J.S."/>
            <person name="Kohler A."/>
            <person name="de Oliveira R.R."/>
            <person name="Labutti K."/>
            <person name="Lipzen A."/>
            <person name="Lail K."/>
            <person name="Bauer D."/>
            <person name="Ohm R.A."/>
            <person name="Barry K.W."/>
            <person name="Spatafora J."/>
            <person name="Grigoriev I.V."/>
            <person name="Martin F.M."/>
            <person name="Pujade-Renaud V."/>
        </authorList>
    </citation>
    <scope>NUCLEOTIDE SEQUENCE [LARGE SCALE GENOMIC DNA]</scope>
    <source>
        <strain evidence="2 3">Philippines</strain>
    </source>
</reference>
<gene>
    <name evidence="2" type="ORF">BS50DRAFT_274149</name>
</gene>
<proteinExistence type="predicted"/>